<proteinExistence type="predicted"/>
<sequence length="265" mass="27140">MARGIRSCHDALVTTPRIEFEADVFSPSGLTLLVDGAAQSHVDPLDATRLFFEYVRRIAHVIDGVAQPGGPIRALHLGGGALTLPRYVTATRPGSSQVVVDHDAELVDTVLARLPLPRGADIEIVIADARDAVVSLASVPPFDLVVVDLYTRLEAPAFVDDPGFMGGCLGLLAPGGVVVVNVADAAGLARLGAQARALARADPGAELLVAGDPSVLAGAEEGNAVLVAAPRGLPAGLEERILAGGPFPGAVLTGHRLDAAIWGAC</sequence>
<dbReference type="SUPFAM" id="SSF53335">
    <property type="entry name" value="S-adenosyl-L-methionine-dependent methyltransferases"/>
    <property type="match status" value="1"/>
</dbReference>
<dbReference type="InterPro" id="IPR029063">
    <property type="entry name" value="SAM-dependent_MTases_sf"/>
</dbReference>
<keyword evidence="3" id="KW-1185">Reference proteome</keyword>
<organism evidence="2 3">
    <name type="scientific">Agromyces tardus</name>
    <dbReference type="NCBI Taxonomy" id="2583849"/>
    <lineage>
        <taxon>Bacteria</taxon>
        <taxon>Bacillati</taxon>
        <taxon>Actinomycetota</taxon>
        <taxon>Actinomycetes</taxon>
        <taxon>Micrococcales</taxon>
        <taxon>Microbacteriaceae</taxon>
        <taxon>Agromyces</taxon>
    </lineage>
</organism>
<dbReference type="GO" id="GO:0006596">
    <property type="term" value="P:polyamine biosynthetic process"/>
    <property type="evidence" value="ECO:0007669"/>
    <property type="project" value="UniProtKB-KW"/>
</dbReference>
<dbReference type="NCBIfam" id="NF037959">
    <property type="entry name" value="MFS_SpdSyn"/>
    <property type="match status" value="1"/>
</dbReference>
<dbReference type="Proteomes" id="UP000275048">
    <property type="component" value="Unassembled WGS sequence"/>
</dbReference>
<dbReference type="Gene3D" id="3.40.50.150">
    <property type="entry name" value="Vaccinia Virus protein VP39"/>
    <property type="match status" value="1"/>
</dbReference>
<keyword evidence="1" id="KW-0620">Polyamine biosynthesis</keyword>
<gene>
    <name evidence="2" type="ORF">EDM22_18960</name>
</gene>
<dbReference type="EMBL" id="RHHB01000078">
    <property type="protein sequence ID" value="RNB43173.1"/>
    <property type="molecule type" value="Genomic_DNA"/>
</dbReference>
<dbReference type="PANTHER" id="PTHR43317">
    <property type="entry name" value="THERMOSPERMINE SYNTHASE ACAULIS5"/>
    <property type="match status" value="1"/>
</dbReference>
<keyword evidence="2" id="KW-0489">Methyltransferase</keyword>
<dbReference type="GO" id="GO:0008168">
    <property type="term" value="F:methyltransferase activity"/>
    <property type="evidence" value="ECO:0007669"/>
    <property type="project" value="UniProtKB-KW"/>
</dbReference>
<comment type="caution">
    <text evidence="2">The sequence shown here is derived from an EMBL/GenBank/DDBJ whole genome shotgun (WGS) entry which is preliminary data.</text>
</comment>
<keyword evidence="2" id="KW-0808">Transferase</keyword>
<accession>A0A3M7ZW35</accession>
<dbReference type="GO" id="GO:0032259">
    <property type="term" value="P:methylation"/>
    <property type="evidence" value="ECO:0007669"/>
    <property type="project" value="UniProtKB-KW"/>
</dbReference>
<dbReference type="PANTHER" id="PTHR43317:SF1">
    <property type="entry name" value="THERMOSPERMINE SYNTHASE ACAULIS5"/>
    <property type="match status" value="1"/>
</dbReference>
<reference evidence="2 3" key="1">
    <citation type="submission" date="2018-10" db="EMBL/GenBank/DDBJ databases">
        <title>Isolation, diversity and antibacterial activity of antinobacteria from the wheat rhizosphere soil.</title>
        <authorList>
            <person name="Sun T."/>
        </authorList>
    </citation>
    <scope>NUCLEOTIDE SEQUENCE [LARGE SCALE GENOMIC DNA]</scope>
    <source>
        <strain evidence="2 3">SJ-23</strain>
    </source>
</reference>
<dbReference type="AlphaFoldDB" id="A0A3M7ZW35"/>
<evidence type="ECO:0000256" key="1">
    <source>
        <dbReference type="ARBA" id="ARBA00023115"/>
    </source>
</evidence>
<evidence type="ECO:0000313" key="3">
    <source>
        <dbReference type="Proteomes" id="UP000275048"/>
    </source>
</evidence>
<name>A0A3M7ZW35_9MICO</name>
<evidence type="ECO:0000313" key="2">
    <source>
        <dbReference type="EMBL" id="RNB43173.1"/>
    </source>
</evidence>
<protein>
    <submittedName>
        <fullName evidence="2">SAM-dependent methyltransferase</fullName>
    </submittedName>
</protein>